<evidence type="ECO:0000256" key="4">
    <source>
        <dbReference type="ARBA" id="ARBA00022660"/>
    </source>
</evidence>
<evidence type="ECO:0000256" key="1">
    <source>
        <dbReference type="ARBA" id="ARBA00004137"/>
    </source>
</evidence>
<keyword evidence="5 10" id="KW-0999">Mitochondrion inner membrane</keyword>
<keyword evidence="3 10" id="KW-0813">Transport</keyword>
<dbReference type="SUPFAM" id="SSF81531">
    <property type="entry name" value="Non-heme 11 kDa protein of cytochrome bc1 complex (Ubiquinol-cytochrome c reductase)"/>
    <property type="match status" value="1"/>
</dbReference>
<evidence type="ECO:0000256" key="9">
    <source>
        <dbReference type="ARBA" id="ARBA00023157"/>
    </source>
</evidence>
<evidence type="ECO:0000256" key="11">
    <source>
        <dbReference type="PIRSR" id="PIRSR000019-1"/>
    </source>
</evidence>
<keyword evidence="8 10" id="KW-0472">Membrane</keyword>
<dbReference type="InterPro" id="IPR023184">
    <property type="entry name" value="Ubol_cytC_Rdtase_hinge_dom"/>
</dbReference>
<dbReference type="EMBL" id="JAMWBK010000010">
    <property type="protein sequence ID" value="KAJ8901731.1"/>
    <property type="molecule type" value="Genomic_DNA"/>
</dbReference>
<evidence type="ECO:0000256" key="5">
    <source>
        <dbReference type="ARBA" id="ARBA00022792"/>
    </source>
</evidence>
<keyword evidence="9 11" id="KW-1015">Disulfide bond</keyword>
<dbReference type="GO" id="GO:0006122">
    <property type="term" value="P:mitochondrial electron transport, ubiquinol to cytochrome c"/>
    <property type="evidence" value="ECO:0007669"/>
    <property type="project" value="InterPro"/>
</dbReference>
<evidence type="ECO:0000313" key="14">
    <source>
        <dbReference type="Proteomes" id="UP001157974"/>
    </source>
</evidence>
<dbReference type="PANTHER" id="PTHR15336">
    <property type="entry name" value="UBIQUINOL-CYTOCHROME C REDUCTASE COMPLEX 7.8 KDA PROTEIN"/>
    <property type="match status" value="1"/>
</dbReference>
<keyword evidence="6 10" id="KW-0249">Electron transport</keyword>
<dbReference type="PIRSF" id="PIRSF000019">
    <property type="entry name" value="Bc1_11K"/>
    <property type="match status" value="1"/>
</dbReference>
<dbReference type="Gene3D" id="1.10.287.20">
    <property type="entry name" value="Ubiquinol-cytochrome C reductase hinge domain"/>
    <property type="match status" value="1"/>
</dbReference>
<evidence type="ECO:0000256" key="10">
    <source>
        <dbReference type="PIRNR" id="PIRNR000019"/>
    </source>
</evidence>
<proteinExistence type="inferred from homology"/>
<evidence type="ECO:0000256" key="3">
    <source>
        <dbReference type="ARBA" id="ARBA00022448"/>
    </source>
</evidence>
<dbReference type="Pfam" id="PF02320">
    <property type="entry name" value="UCR_hinge"/>
    <property type="match status" value="1"/>
</dbReference>
<name>A0AAV8UGX0_9RHOD</name>
<feature type="disulfide bond" evidence="11">
    <location>
        <begin position="32"/>
        <end position="46"/>
    </location>
</feature>
<dbReference type="GO" id="GO:0005743">
    <property type="term" value="C:mitochondrial inner membrane"/>
    <property type="evidence" value="ECO:0007669"/>
    <property type="project" value="UniProtKB-SubCell"/>
</dbReference>
<keyword evidence="14" id="KW-1185">Reference proteome</keyword>
<reference evidence="13 14" key="1">
    <citation type="journal article" date="2023" name="Nat. Commun.">
        <title>Origin of minicircular mitochondrial genomes in red algae.</title>
        <authorList>
            <person name="Lee Y."/>
            <person name="Cho C.H."/>
            <person name="Lee Y.M."/>
            <person name="Park S.I."/>
            <person name="Yang J.H."/>
            <person name="West J.A."/>
            <person name="Bhattacharya D."/>
            <person name="Yoon H.S."/>
        </authorList>
    </citation>
    <scope>NUCLEOTIDE SEQUENCE [LARGE SCALE GENOMIC DNA]</scope>
    <source>
        <strain evidence="13 14">CCMP1338</strain>
        <tissue evidence="13">Whole cell</tissue>
    </source>
</reference>
<dbReference type="FunFam" id="1.10.287.20:FF:000001">
    <property type="entry name" value="Cytochrome b-c1 complex subunit 6"/>
    <property type="match status" value="1"/>
</dbReference>
<accession>A0AAV8UGX0</accession>
<evidence type="ECO:0000256" key="7">
    <source>
        <dbReference type="ARBA" id="ARBA00023128"/>
    </source>
</evidence>
<dbReference type="PANTHER" id="PTHR15336:SF0">
    <property type="entry name" value="CYTOCHROME B-C1 COMPLEX SUBUNIT 6, MITOCHONDRIAL"/>
    <property type="match status" value="1"/>
</dbReference>
<protein>
    <recommendedName>
        <fullName evidence="10">Cytochrome b-c1 complex subunit 6</fullName>
    </recommendedName>
</protein>
<evidence type="ECO:0000256" key="6">
    <source>
        <dbReference type="ARBA" id="ARBA00022982"/>
    </source>
</evidence>
<evidence type="ECO:0000256" key="2">
    <source>
        <dbReference type="ARBA" id="ARBA00006498"/>
    </source>
</evidence>
<sequence length="70" mass="8052">MAEEEEPVDMKEVYEEGCKPKCGKELRAYEACQKRIEDDTTGEAHCTGQYLDFWKCIDKCAAPKIFANTR</sequence>
<comment type="function">
    <text evidence="10">Component of the ubiquinol-cytochrome c oxidoreductase, a multisubunit transmembrane complex that is part of the mitochondrial electron transport chain which drives oxidative phosphorylation.</text>
</comment>
<dbReference type="Proteomes" id="UP001157974">
    <property type="component" value="Unassembled WGS sequence"/>
</dbReference>
<dbReference type="AlphaFoldDB" id="A0AAV8UGX0"/>
<comment type="caution">
    <text evidence="13">The sequence shown here is derived from an EMBL/GenBank/DDBJ whole genome shotgun (WGS) entry which is preliminary data.</text>
</comment>
<evidence type="ECO:0000256" key="8">
    <source>
        <dbReference type="ARBA" id="ARBA00023136"/>
    </source>
</evidence>
<feature type="disulfide bond" evidence="11">
    <location>
        <begin position="18"/>
        <end position="60"/>
    </location>
</feature>
<gene>
    <name evidence="13" type="ORF">NDN08_003937</name>
</gene>
<evidence type="ECO:0000259" key="12">
    <source>
        <dbReference type="Pfam" id="PF02320"/>
    </source>
</evidence>
<evidence type="ECO:0000313" key="13">
    <source>
        <dbReference type="EMBL" id="KAJ8901731.1"/>
    </source>
</evidence>
<organism evidence="13 14">
    <name type="scientific">Rhodosorus marinus</name>
    <dbReference type="NCBI Taxonomy" id="101924"/>
    <lineage>
        <taxon>Eukaryota</taxon>
        <taxon>Rhodophyta</taxon>
        <taxon>Stylonematophyceae</taxon>
        <taxon>Stylonematales</taxon>
        <taxon>Stylonemataceae</taxon>
        <taxon>Rhodosorus</taxon>
    </lineage>
</organism>
<dbReference type="InterPro" id="IPR003422">
    <property type="entry name" value="Cyt_b-c1_6"/>
</dbReference>
<keyword evidence="4 10" id="KW-0679">Respiratory chain</keyword>
<feature type="domain" description="Ubiquinol-cytochrome C reductase hinge" evidence="12">
    <location>
        <begin position="9"/>
        <end position="68"/>
    </location>
</feature>
<keyword evidence="7 10" id="KW-0496">Mitochondrion</keyword>
<comment type="subcellular location">
    <subcellularLocation>
        <location evidence="1">Mitochondrion inner membrane</location>
        <topology evidence="1">Peripheral membrane protein</topology>
        <orientation evidence="1">Intermembrane side</orientation>
    </subcellularLocation>
</comment>
<comment type="similarity">
    <text evidence="2 10">Belongs to the UQCRH/QCR6 family.</text>
</comment>
<dbReference type="InterPro" id="IPR036811">
    <property type="entry name" value="Ubol_cytC_Rdtase_hinge_dom_sf"/>
</dbReference>